<evidence type="ECO:0000256" key="1">
    <source>
        <dbReference type="ARBA" id="ARBA00000213"/>
    </source>
</evidence>
<evidence type="ECO:0000313" key="11">
    <source>
        <dbReference type="Proteomes" id="UP001415169"/>
    </source>
</evidence>
<dbReference type="InterPro" id="IPR035447">
    <property type="entry name" value="DNA_topo_I_N_sf"/>
</dbReference>
<dbReference type="SUPFAM" id="SSF55869">
    <property type="entry name" value="DNA topoisomerase I domain"/>
    <property type="match status" value="1"/>
</dbReference>
<dbReference type="Proteomes" id="UP001415169">
    <property type="component" value="Unassembled WGS sequence"/>
</dbReference>
<proteinExistence type="inferred from homology"/>
<evidence type="ECO:0000259" key="9">
    <source>
        <dbReference type="Pfam" id="PF21338"/>
    </source>
</evidence>
<accession>A0ABP7ZMU1</accession>
<dbReference type="Gene3D" id="3.90.15.10">
    <property type="entry name" value="Topoisomerase I, Chain A, domain 3"/>
    <property type="match status" value="1"/>
</dbReference>
<dbReference type="InterPro" id="IPR011010">
    <property type="entry name" value="DNA_brk_join_enz"/>
</dbReference>
<dbReference type="Pfam" id="PF01028">
    <property type="entry name" value="Topoisom_I"/>
    <property type="match status" value="1"/>
</dbReference>
<evidence type="ECO:0000256" key="6">
    <source>
        <dbReference type="ARBA" id="ARBA00023235"/>
    </source>
</evidence>
<comment type="similarity">
    <text evidence="2">Belongs to the type IB topoisomerase family.</text>
</comment>
<dbReference type="RefSeq" id="WP_344792466.1">
    <property type="nucleotide sequence ID" value="NZ_BAABBV010000002.1"/>
</dbReference>
<dbReference type="Gene3D" id="1.10.132.120">
    <property type="match status" value="1"/>
</dbReference>
<keyword evidence="6" id="KW-0413">Isomerase</keyword>
<dbReference type="Gene3D" id="3.30.66.10">
    <property type="entry name" value="DNA topoisomerase I domain"/>
    <property type="match status" value="1"/>
</dbReference>
<dbReference type="InterPro" id="IPR001631">
    <property type="entry name" value="TopoI"/>
</dbReference>
<gene>
    <name evidence="10" type="ORF">GCM10022286_27620</name>
</gene>
<comment type="caution">
    <text evidence="10">The sequence shown here is derived from an EMBL/GenBank/DDBJ whole genome shotgun (WGS) entry which is preliminary data.</text>
</comment>
<reference evidence="10" key="2">
    <citation type="submission" date="2023-12" db="EMBL/GenBank/DDBJ databases">
        <authorList>
            <person name="Sun Q."/>
            <person name="Inoue M."/>
        </authorList>
    </citation>
    <scope>NUCLEOTIDE SEQUENCE</scope>
    <source>
        <strain evidence="10">JCM 17590</strain>
    </source>
</reference>
<evidence type="ECO:0000313" key="10">
    <source>
        <dbReference type="EMBL" id="GAA4165037.1"/>
    </source>
</evidence>
<keyword evidence="4" id="KW-0799">Topoisomerase</keyword>
<sequence>MRIRRSDPTGPGITRLPGKRPRYVDAAGRPVEDAEVIARIEALVIPPAWLDVWISPYPDGHIQAVGTDAAGRRQYLYHEEWRRKRDAVKFDRMLELAEALPSARRTVTRDLRLPGMPRERTLAAAFRIVDRAALRIGEERYRKVYGTRGLTTLLCRDVTIEPPEIELRFPSKSGQGWDSSFRDPELADYLIELAERRRPGSRLLAWRDQRWHSLRPVDVNEDIRLRTGVEGSAKDFRTLRGTIVAADTLARAGVAETRRARDAAEREAVKRAASALGNTPAVARASYIDPRVFDRYRNGELLDVKRSPEAALVTLLS</sequence>
<dbReference type="PROSITE" id="PS52038">
    <property type="entry name" value="TOPO_IB_2"/>
    <property type="match status" value="1"/>
</dbReference>
<evidence type="ECO:0000256" key="7">
    <source>
        <dbReference type="SAM" id="MobiDB-lite"/>
    </source>
</evidence>
<feature type="domain" description="DNA topoisomerase I catalytic core eukaryotic-type" evidence="8">
    <location>
        <begin position="80"/>
        <end position="285"/>
    </location>
</feature>
<feature type="domain" description="DNA topoisomerase IB N-terminal" evidence="9">
    <location>
        <begin position="22"/>
        <end position="68"/>
    </location>
</feature>
<protein>
    <recommendedName>
        <fullName evidence="3">DNA topoisomerase</fullName>
        <ecNumber evidence="3">5.6.2.1</ecNumber>
    </recommendedName>
</protein>
<reference evidence="10" key="1">
    <citation type="journal article" date="2014" name="Int. J. Syst. Evol. Microbiol.">
        <title>Complete genome of a new Firmicutes species belonging to the dominant human colonic microbiota ('Ruminococcus bicirculans') reveals two chromosomes and a selective capacity to utilize plant glucans.</title>
        <authorList>
            <consortium name="NISC Comparative Sequencing Program"/>
            <person name="Wegmann U."/>
            <person name="Louis P."/>
            <person name="Goesmann A."/>
            <person name="Henrissat B."/>
            <person name="Duncan S.H."/>
            <person name="Flint H.J."/>
        </authorList>
    </citation>
    <scope>NUCLEOTIDE SEQUENCE</scope>
    <source>
        <strain evidence="10">JCM 17590</strain>
    </source>
</reference>
<evidence type="ECO:0000256" key="5">
    <source>
        <dbReference type="ARBA" id="ARBA00023125"/>
    </source>
</evidence>
<dbReference type="InterPro" id="IPR014711">
    <property type="entry name" value="TopoI_cat_a-hlx-sub_euk"/>
</dbReference>
<evidence type="ECO:0000256" key="3">
    <source>
        <dbReference type="ARBA" id="ARBA00012891"/>
    </source>
</evidence>
<keyword evidence="5" id="KW-0238">DNA-binding</keyword>
<keyword evidence="11" id="KW-1185">Reference proteome</keyword>
<dbReference type="PRINTS" id="PR00416">
    <property type="entry name" value="EUTPISMRASEI"/>
</dbReference>
<dbReference type="InterPro" id="IPR049331">
    <property type="entry name" value="Top1B_N_bact"/>
</dbReference>
<dbReference type="InterPro" id="IPR013500">
    <property type="entry name" value="TopoI_cat_euk"/>
</dbReference>
<evidence type="ECO:0000256" key="4">
    <source>
        <dbReference type="ARBA" id="ARBA00023029"/>
    </source>
</evidence>
<comment type="catalytic activity">
    <reaction evidence="1">
        <text>ATP-independent breakage of single-stranded DNA, followed by passage and rejoining.</text>
        <dbReference type="EC" id="5.6.2.1"/>
    </reaction>
</comment>
<name>A0ABP7ZMU1_9MICO</name>
<evidence type="ECO:0000256" key="2">
    <source>
        <dbReference type="ARBA" id="ARBA00006645"/>
    </source>
</evidence>
<organism evidence="10 11">
    <name type="scientific">Gryllotalpicola daejeonensis</name>
    <dbReference type="NCBI Taxonomy" id="993087"/>
    <lineage>
        <taxon>Bacteria</taxon>
        <taxon>Bacillati</taxon>
        <taxon>Actinomycetota</taxon>
        <taxon>Actinomycetes</taxon>
        <taxon>Micrococcales</taxon>
        <taxon>Microbacteriaceae</taxon>
        <taxon>Gryllotalpicola</taxon>
    </lineage>
</organism>
<dbReference type="EMBL" id="BAABBV010000002">
    <property type="protein sequence ID" value="GAA4165037.1"/>
    <property type="molecule type" value="Genomic_DNA"/>
</dbReference>
<dbReference type="EC" id="5.6.2.1" evidence="3"/>
<dbReference type="Pfam" id="PF21338">
    <property type="entry name" value="Top1B_N_bact"/>
    <property type="match status" value="1"/>
</dbReference>
<dbReference type="SUPFAM" id="SSF56349">
    <property type="entry name" value="DNA breaking-rejoining enzymes"/>
    <property type="match status" value="1"/>
</dbReference>
<evidence type="ECO:0000259" key="8">
    <source>
        <dbReference type="Pfam" id="PF01028"/>
    </source>
</evidence>
<feature type="region of interest" description="Disordered" evidence="7">
    <location>
        <begin position="1"/>
        <end position="21"/>
    </location>
</feature>